<name>A0A656G627_PSEA0</name>
<protein>
    <submittedName>
        <fullName evidence="1">Helix-turn-helix, AraC type</fullName>
    </submittedName>
</protein>
<proteinExistence type="predicted"/>
<accession>A0A656G627</accession>
<evidence type="ECO:0000313" key="2">
    <source>
        <dbReference type="Proteomes" id="UP000003465"/>
    </source>
</evidence>
<comment type="caution">
    <text evidence="1">The sequence shown here is derived from an EMBL/GenBank/DDBJ whole genome shotgun (WGS) entry which is preliminary data.</text>
</comment>
<reference evidence="1 2" key="1">
    <citation type="journal article" date="2011" name="PLoS Pathog.">
        <title>Dynamic evolution of pathogenicity revealed by sequencing and comparative genomics of 19 Pseudomonas syringae isolates.</title>
        <authorList>
            <person name="Baltrus D.A."/>
            <person name="Nishimura M.T."/>
            <person name="Romanchuk A."/>
            <person name="Chang J.H."/>
            <person name="Mukhtar M.S."/>
            <person name="Cherkis K."/>
            <person name="Roach J."/>
            <person name="Grant S.R."/>
            <person name="Jones C.D."/>
            <person name="Dangl J.L."/>
        </authorList>
    </citation>
    <scope>NUCLEOTIDE SEQUENCE [LARGE SCALE GENOMIC DNA]</scope>
    <source>
        <strain evidence="1 2">301020</strain>
    </source>
</reference>
<dbReference type="EMBL" id="AEAG01000240">
    <property type="protein sequence ID" value="EGH21057.1"/>
    <property type="molecule type" value="Genomic_DNA"/>
</dbReference>
<evidence type="ECO:0000313" key="1">
    <source>
        <dbReference type="EMBL" id="EGH21057.1"/>
    </source>
</evidence>
<organism evidence="1 2">
    <name type="scientific">Pseudomonas amygdali pv. mori str. 301020</name>
    <dbReference type="NCBI Taxonomy" id="629261"/>
    <lineage>
        <taxon>Bacteria</taxon>
        <taxon>Pseudomonadati</taxon>
        <taxon>Pseudomonadota</taxon>
        <taxon>Gammaproteobacteria</taxon>
        <taxon>Pseudomonadales</taxon>
        <taxon>Pseudomonadaceae</taxon>
        <taxon>Pseudomonas</taxon>
        <taxon>Pseudomonas amygdali</taxon>
    </lineage>
</organism>
<gene>
    <name evidence="1" type="ORF">PSYMO_05970</name>
</gene>
<sequence>MAMIFPAEPLRPEDRFDAWQEVVSSTYGLVTSQPLTEAPFDGRLNVRDQSSVTFTRIQSYPLHYRR</sequence>
<dbReference type="Proteomes" id="UP000003465">
    <property type="component" value="Unassembled WGS sequence"/>
</dbReference>
<dbReference type="AlphaFoldDB" id="A0A656G627"/>
<feature type="non-terminal residue" evidence="1">
    <location>
        <position position="66"/>
    </location>
</feature>